<sequence>MEKILIFFCLFTIIRPTDGHGRLAEPSGRSSLWRIGYNVKNTNYNDNELNCGGYYRHHFINGGKCGICGDPWDAKPRKNEPPDGIYTKGKIISRTYRQGQEINAIVDITASHRGFFEFKLCPQNNFNVPVTEECLDQYKLLIRGPGTKFKLKYDFTIGTNGNHSIMVKLPDHVTCSQCVLRWRYKTGNSWGCESPGNCGIGLGRQEEFYSCADIRIVSLDDNVPEFTTSFPESSDTTTSLIENTSRESINGGIFKNKGLCVSTDFWLQHNIDLDMWCARNCAVDYCPETHCVCGNVAYLGYNLRPQEDLKKVSMFKSYTNLTENHQWCDFSCRLGLCPQEMCFPVYKL</sequence>
<gene>
    <name evidence="3" type="ORF">KUTeg_016478</name>
</gene>
<reference evidence="3 4" key="1">
    <citation type="submission" date="2022-12" db="EMBL/GenBank/DDBJ databases">
        <title>Chromosome-level genome of Tegillarca granosa.</title>
        <authorList>
            <person name="Kim J."/>
        </authorList>
    </citation>
    <scope>NUCLEOTIDE SEQUENCE [LARGE SCALE GENOMIC DNA]</scope>
    <source>
        <strain evidence="3">Teg-2019</strain>
        <tissue evidence="3">Adductor muscle</tissue>
    </source>
</reference>
<dbReference type="InterPro" id="IPR004302">
    <property type="entry name" value="Cellulose/chitin-bd_N"/>
</dbReference>
<comment type="caution">
    <text evidence="3">The sequence shown here is derived from an EMBL/GenBank/DDBJ whole genome shotgun (WGS) entry which is preliminary data.</text>
</comment>
<feature type="signal peptide" evidence="1">
    <location>
        <begin position="1"/>
        <end position="19"/>
    </location>
</feature>
<evidence type="ECO:0000313" key="4">
    <source>
        <dbReference type="Proteomes" id="UP001217089"/>
    </source>
</evidence>
<name>A0ABQ9EKZ6_TEGGR</name>
<protein>
    <recommendedName>
        <fullName evidence="2">Chitin-binding type-4 domain-containing protein</fullName>
    </recommendedName>
</protein>
<accession>A0ABQ9EKZ6</accession>
<keyword evidence="4" id="KW-1185">Reference proteome</keyword>
<dbReference type="PANTHER" id="PTHR21113:SF4">
    <property type="entry name" value="CHITIN-BINDING TYPE-4 DOMAIN-CONTAINING PROTEIN"/>
    <property type="match status" value="1"/>
</dbReference>
<feature type="chain" id="PRO_5046065048" description="Chitin-binding type-4 domain-containing protein" evidence="1">
    <location>
        <begin position="20"/>
        <end position="348"/>
    </location>
</feature>
<keyword evidence="1" id="KW-0732">Signal</keyword>
<dbReference type="EMBL" id="JARBDR010000813">
    <property type="protein sequence ID" value="KAJ8305933.1"/>
    <property type="molecule type" value="Genomic_DNA"/>
</dbReference>
<dbReference type="PANTHER" id="PTHR21113">
    <property type="entry name" value="AGAP001705-PA"/>
    <property type="match status" value="1"/>
</dbReference>
<evidence type="ECO:0000259" key="2">
    <source>
        <dbReference type="Pfam" id="PF03067"/>
    </source>
</evidence>
<dbReference type="Proteomes" id="UP001217089">
    <property type="component" value="Unassembled WGS sequence"/>
</dbReference>
<evidence type="ECO:0000256" key="1">
    <source>
        <dbReference type="SAM" id="SignalP"/>
    </source>
</evidence>
<organism evidence="3 4">
    <name type="scientific">Tegillarca granosa</name>
    <name type="common">Malaysian cockle</name>
    <name type="synonym">Anadara granosa</name>
    <dbReference type="NCBI Taxonomy" id="220873"/>
    <lineage>
        <taxon>Eukaryota</taxon>
        <taxon>Metazoa</taxon>
        <taxon>Spiralia</taxon>
        <taxon>Lophotrochozoa</taxon>
        <taxon>Mollusca</taxon>
        <taxon>Bivalvia</taxon>
        <taxon>Autobranchia</taxon>
        <taxon>Pteriomorphia</taxon>
        <taxon>Arcoida</taxon>
        <taxon>Arcoidea</taxon>
        <taxon>Arcidae</taxon>
        <taxon>Tegillarca</taxon>
    </lineage>
</organism>
<dbReference type="Pfam" id="PF03067">
    <property type="entry name" value="LPMO_10"/>
    <property type="match status" value="1"/>
</dbReference>
<evidence type="ECO:0000313" key="3">
    <source>
        <dbReference type="EMBL" id="KAJ8305933.1"/>
    </source>
</evidence>
<proteinExistence type="predicted"/>
<feature type="domain" description="Chitin-binding type-4" evidence="2">
    <location>
        <begin position="20"/>
        <end position="214"/>
    </location>
</feature>